<organism evidence="1 2">
    <name type="scientific">Lepeophtheirus salmonis</name>
    <name type="common">Salmon louse</name>
    <name type="synonym">Caligus salmonis</name>
    <dbReference type="NCBI Taxonomy" id="72036"/>
    <lineage>
        <taxon>Eukaryota</taxon>
        <taxon>Metazoa</taxon>
        <taxon>Ecdysozoa</taxon>
        <taxon>Arthropoda</taxon>
        <taxon>Crustacea</taxon>
        <taxon>Multicrustacea</taxon>
        <taxon>Hexanauplia</taxon>
        <taxon>Copepoda</taxon>
        <taxon>Siphonostomatoida</taxon>
        <taxon>Caligidae</taxon>
        <taxon>Lepeophtheirus</taxon>
    </lineage>
</organism>
<protein>
    <submittedName>
        <fullName evidence="1">(salmon louse) hypothetical protein</fullName>
    </submittedName>
</protein>
<dbReference type="Proteomes" id="UP000675881">
    <property type="component" value="Chromosome 10"/>
</dbReference>
<dbReference type="EMBL" id="HG994589">
    <property type="protein sequence ID" value="CAF2792001.1"/>
    <property type="molecule type" value="Genomic_DNA"/>
</dbReference>
<gene>
    <name evidence="1" type="ORF">LSAA_2722</name>
</gene>
<evidence type="ECO:0000313" key="1">
    <source>
        <dbReference type="EMBL" id="CAF2792001.1"/>
    </source>
</evidence>
<sequence>MLGYKNWILIDLRKEIDIGISFANVDDEFVIRKLDGDINGIKGAVRGLKAQARDKYGNPIIYEKEITIDFPQKDIKVEDIIETFKEFEEVIGPVKECCFREGRLKGLMNEKYLVKVTPRIDIPGFLPIKVLKTRVSYVGQGKHCANCYQGRHFAKDCSNKLA</sequence>
<evidence type="ECO:0000313" key="2">
    <source>
        <dbReference type="Proteomes" id="UP000675881"/>
    </source>
</evidence>
<keyword evidence="2" id="KW-1185">Reference proteome</keyword>
<name>A0A7R8CE41_LEPSM</name>
<dbReference type="AlphaFoldDB" id="A0A7R8CE41"/>
<reference evidence="1" key="1">
    <citation type="submission" date="2021-02" db="EMBL/GenBank/DDBJ databases">
        <authorList>
            <person name="Bekaert M."/>
        </authorList>
    </citation>
    <scope>NUCLEOTIDE SEQUENCE</scope>
    <source>
        <strain evidence="1">IoA-00</strain>
    </source>
</reference>
<accession>A0A7R8CE41</accession>
<proteinExistence type="predicted"/>